<protein>
    <submittedName>
        <fullName evidence="1">Uncharacterized protein</fullName>
    </submittedName>
</protein>
<proteinExistence type="predicted"/>
<sequence>MSESQTLHFIKKFGVFLWNTPNSGGAATVGSINHKKPEFEDIESCFNGDLSLKEITVPCD</sequence>
<dbReference type="EMBL" id="CP028923">
    <property type="protein sequence ID" value="QCK13337.1"/>
    <property type="molecule type" value="Genomic_DNA"/>
</dbReference>
<keyword evidence="2" id="KW-1185">Reference proteome</keyword>
<accession>A0A4D7JF39</accession>
<dbReference type="Proteomes" id="UP000298616">
    <property type="component" value="Chromosome"/>
</dbReference>
<dbReference type="KEGG" id="fpf:DCC35_00520"/>
<organism evidence="1 2">
    <name type="scientific">Mangrovivirga cuniculi</name>
    <dbReference type="NCBI Taxonomy" id="2715131"/>
    <lineage>
        <taxon>Bacteria</taxon>
        <taxon>Pseudomonadati</taxon>
        <taxon>Bacteroidota</taxon>
        <taxon>Cytophagia</taxon>
        <taxon>Cytophagales</taxon>
        <taxon>Mangrovivirgaceae</taxon>
        <taxon>Mangrovivirga</taxon>
    </lineage>
</organism>
<reference evidence="1 2" key="1">
    <citation type="submission" date="2018-04" db="EMBL/GenBank/DDBJ databases">
        <title>Complete genome uncultured novel isolate.</title>
        <authorList>
            <person name="Merlino G."/>
        </authorList>
    </citation>
    <scope>NUCLEOTIDE SEQUENCE [LARGE SCALE GENOMIC DNA]</scope>
    <source>
        <strain evidence="2">R1DC9</strain>
    </source>
</reference>
<dbReference type="RefSeq" id="WP_137088934.1">
    <property type="nucleotide sequence ID" value="NZ_CP028923.1"/>
</dbReference>
<evidence type="ECO:0000313" key="1">
    <source>
        <dbReference type="EMBL" id="QCK13337.1"/>
    </source>
</evidence>
<name>A0A4D7JF39_9BACT</name>
<dbReference type="AlphaFoldDB" id="A0A4D7JF39"/>
<gene>
    <name evidence="1" type="ORF">DCC35_00520</name>
</gene>
<evidence type="ECO:0000313" key="2">
    <source>
        <dbReference type="Proteomes" id="UP000298616"/>
    </source>
</evidence>